<feature type="transmembrane region" description="Helical" evidence="24">
    <location>
        <begin position="6"/>
        <end position="32"/>
    </location>
</feature>
<dbReference type="PANTHER" id="PTHR46382:SF1">
    <property type="entry name" value="PHOSPHATIDATE CYTIDYLYLTRANSFERASE"/>
    <property type="match status" value="1"/>
</dbReference>
<name>A0A4R6XP04_9GAMM</name>
<comment type="subcellular location">
    <subcellularLocation>
        <location evidence="2">Cell membrane</location>
        <topology evidence="2">Multi-pass membrane protein</topology>
    </subcellularLocation>
</comment>
<evidence type="ECO:0000256" key="21">
    <source>
        <dbReference type="ARBA" id="ARBA00032396"/>
    </source>
</evidence>
<evidence type="ECO:0000256" key="15">
    <source>
        <dbReference type="ARBA" id="ARBA00023136"/>
    </source>
</evidence>
<keyword evidence="26" id="KW-1185">Reference proteome</keyword>
<evidence type="ECO:0000256" key="10">
    <source>
        <dbReference type="ARBA" id="ARBA00022679"/>
    </source>
</evidence>
<feature type="transmembrane region" description="Helical" evidence="24">
    <location>
        <begin position="53"/>
        <end position="72"/>
    </location>
</feature>
<keyword evidence="8" id="KW-1003">Cell membrane</keyword>
<feature type="transmembrane region" description="Helical" evidence="24">
    <location>
        <begin position="177"/>
        <end position="197"/>
    </location>
</feature>
<keyword evidence="10 25" id="KW-0808">Transferase</keyword>
<evidence type="ECO:0000256" key="5">
    <source>
        <dbReference type="ARBA" id="ARBA00010185"/>
    </source>
</evidence>
<evidence type="ECO:0000256" key="20">
    <source>
        <dbReference type="ARBA" id="ARBA00032253"/>
    </source>
</evidence>
<evidence type="ECO:0000256" key="23">
    <source>
        <dbReference type="ARBA" id="ARBA00033406"/>
    </source>
</evidence>
<feature type="transmembrane region" description="Helical" evidence="24">
    <location>
        <begin position="108"/>
        <end position="130"/>
    </location>
</feature>
<dbReference type="Pfam" id="PF01148">
    <property type="entry name" value="CTP_transf_1"/>
    <property type="match status" value="1"/>
</dbReference>
<dbReference type="GO" id="GO:0005886">
    <property type="term" value="C:plasma membrane"/>
    <property type="evidence" value="ECO:0007669"/>
    <property type="project" value="UniProtKB-SubCell"/>
</dbReference>
<evidence type="ECO:0000256" key="16">
    <source>
        <dbReference type="ARBA" id="ARBA00023209"/>
    </source>
</evidence>
<dbReference type="EMBL" id="SNZB01000004">
    <property type="protein sequence ID" value="TDR19477.1"/>
    <property type="molecule type" value="Genomic_DNA"/>
</dbReference>
<evidence type="ECO:0000313" key="25">
    <source>
        <dbReference type="EMBL" id="TDR19477.1"/>
    </source>
</evidence>
<keyword evidence="13 24" id="KW-1133">Transmembrane helix</keyword>
<gene>
    <name evidence="25" type="ORF">C8D91_2033</name>
</gene>
<evidence type="ECO:0000256" key="7">
    <source>
        <dbReference type="ARBA" id="ARBA00019373"/>
    </source>
</evidence>
<evidence type="ECO:0000256" key="8">
    <source>
        <dbReference type="ARBA" id="ARBA00022475"/>
    </source>
</evidence>
<feature type="transmembrane region" description="Helical" evidence="24">
    <location>
        <begin position="78"/>
        <end position="96"/>
    </location>
</feature>
<organism evidence="25 26">
    <name type="scientific">Marinicella litoralis</name>
    <dbReference type="NCBI Taxonomy" id="644220"/>
    <lineage>
        <taxon>Bacteria</taxon>
        <taxon>Pseudomonadati</taxon>
        <taxon>Pseudomonadota</taxon>
        <taxon>Gammaproteobacteria</taxon>
        <taxon>Lysobacterales</taxon>
        <taxon>Marinicellaceae</taxon>
        <taxon>Marinicella</taxon>
    </lineage>
</organism>
<keyword evidence="16" id="KW-0594">Phospholipid biosynthesis</keyword>
<sequence>MLKQRIITALLLGPLLLAIVIYGNLYWFLLLVGVIQTAATFEWLKINKIKAPLALINGIVITVLTLFLWHQLTLDVKAWFWLYVVIWVLALLWLLKHQWGYQNTTIQLLIKGVLGALAILLFSLSMIQLFNLEQGNWWTLSLFLLIWVADIGAYISGKTFGKHKLAVNISPGKTWEGVIGAQILVAVYAIVVSQFLAIEWTHAVMIMVPIALFSVVGDLAASLGKRQAKIKDSSNLLPGHGGFIDRFDSLIAAAPLYFILLNYL</sequence>
<dbReference type="GO" id="GO:0004605">
    <property type="term" value="F:phosphatidate cytidylyltransferase activity"/>
    <property type="evidence" value="ECO:0007669"/>
    <property type="project" value="UniProtKB-EC"/>
</dbReference>
<dbReference type="EC" id="2.7.7.41" evidence="6"/>
<evidence type="ECO:0000313" key="26">
    <source>
        <dbReference type="Proteomes" id="UP000295724"/>
    </source>
</evidence>
<evidence type="ECO:0000256" key="22">
    <source>
        <dbReference type="ARBA" id="ARBA00032743"/>
    </source>
</evidence>
<dbReference type="PANTHER" id="PTHR46382">
    <property type="entry name" value="PHOSPHATIDATE CYTIDYLYLTRANSFERASE"/>
    <property type="match status" value="1"/>
</dbReference>
<dbReference type="AlphaFoldDB" id="A0A4R6XP04"/>
<evidence type="ECO:0000256" key="1">
    <source>
        <dbReference type="ARBA" id="ARBA00001698"/>
    </source>
</evidence>
<comment type="catalytic activity">
    <reaction evidence="1">
        <text>a 1,2-diacyl-sn-glycero-3-phosphate + CTP + H(+) = a CDP-1,2-diacyl-sn-glycerol + diphosphate</text>
        <dbReference type="Rhea" id="RHEA:16229"/>
        <dbReference type="ChEBI" id="CHEBI:15378"/>
        <dbReference type="ChEBI" id="CHEBI:33019"/>
        <dbReference type="ChEBI" id="CHEBI:37563"/>
        <dbReference type="ChEBI" id="CHEBI:58332"/>
        <dbReference type="ChEBI" id="CHEBI:58608"/>
        <dbReference type="EC" id="2.7.7.41"/>
    </reaction>
</comment>
<feature type="transmembrane region" description="Helical" evidence="24">
    <location>
        <begin position="203"/>
        <end position="223"/>
    </location>
</feature>
<keyword evidence="17" id="KW-1208">Phospholipid metabolism</keyword>
<reference evidence="25 26" key="1">
    <citation type="submission" date="2019-03" db="EMBL/GenBank/DDBJ databases">
        <title>Genomic Encyclopedia of Type Strains, Phase IV (KMG-IV): sequencing the most valuable type-strain genomes for metagenomic binning, comparative biology and taxonomic classification.</title>
        <authorList>
            <person name="Goeker M."/>
        </authorList>
    </citation>
    <scope>NUCLEOTIDE SEQUENCE [LARGE SCALE GENOMIC DNA]</scope>
    <source>
        <strain evidence="25 26">DSM 25488</strain>
    </source>
</reference>
<evidence type="ECO:0000256" key="14">
    <source>
        <dbReference type="ARBA" id="ARBA00023098"/>
    </source>
</evidence>
<evidence type="ECO:0000256" key="11">
    <source>
        <dbReference type="ARBA" id="ARBA00022692"/>
    </source>
</evidence>
<evidence type="ECO:0000256" key="17">
    <source>
        <dbReference type="ARBA" id="ARBA00023264"/>
    </source>
</evidence>
<dbReference type="GO" id="GO:0016024">
    <property type="term" value="P:CDP-diacylglycerol biosynthetic process"/>
    <property type="evidence" value="ECO:0007669"/>
    <property type="project" value="TreeGrafter"/>
</dbReference>
<evidence type="ECO:0000256" key="2">
    <source>
        <dbReference type="ARBA" id="ARBA00004651"/>
    </source>
</evidence>
<comment type="pathway">
    <text evidence="4">Lipid metabolism.</text>
</comment>
<evidence type="ECO:0000256" key="13">
    <source>
        <dbReference type="ARBA" id="ARBA00022989"/>
    </source>
</evidence>
<dbReference type="Proteomes" id="UP000295724">
    <property type="component" value="Unassembled WGS sequence"/>
</dbReference>
<evidence type="ECO:0000256" key="19">
    <source>
        <dbReference type="ARBA" id="ARBA00031825"/>
    </source>
</evidence>
<evidence type="ECO:0000256" key="6">
    <source>
        <dbReference type="ARBA" id="ARBA00012487"/>
    </source>
</evidence>
<keyword evidence="14" id="KW-0443">Lipid metabolism</keyword>
<comment type="similarity">
    <text evidence="5">Belongs to the CDS family.</text>
</comment>
<evidence type="ECO:0000256" key="18">
    <source>
        <dbReference type="ARBA" id="ARBA00029893"/>
    </source>
</evidence>
<evidence type="ECO:0000256" key="9">
    <source>
        <dbReference type="ARBA" id="ARBA00022516"/>
    </source>
</evidence>
<evidence type="ECO:0000256" key="24">
    <source>
        <dbReference type="SAM" id="Phobius"/>
    </source>
</evidence>
<evidence type="ECO:0000256" key="12">
    <source>
        <dbReference type="ARBA" id="ARBA00022695"/>
    </source>
</evidence>
<feature type="transmembrane region" description="Helical" evidence="24">
    <location>
        <begin position="136"/>
        <end position="156"/>
    </location>
</feature>
<protein>
    <recommendedName>
        <fullName evidence="7">Phosphatidate cytidylyltransferase</fullName>
        <ecNumber evidence="6">2.7.7.41</ecNumber>
    </recommendedName>
    <alternativeName>
        <fullName evidence="20">CDP-DAG synthase</fullName>
    </alternativeName>
    <alternativeName>
        <fullName evidence="22">CDP-DG synthase</fullName>
    </alternativeName>
    <alternativeName>
        <fullName evidence="18">CDP-diacylglycerol synthase</fullName>
    </alternativeName>
    <alternativeName>
        <fullName evidence="21">CDP-diglyceride pyrophosphorylase</fullName>
    </alternativeName>
    <alternativeName>
        <fullName evidence="23">CDP-diglyceride synthase</fullName>
    </alternativeName>
    <alternativeName>
        <fullName evidence="19">CTP:phosphatidate cytidylyltransferase</fullName>
    </alternativeName>
</protein>
<keyword evidence="9" id="KW-0444">Lipid biosynthesis</keyword>
<comment type="caution">
    <text evidence="25">The sequence shown here is derived from an EMBL/GenBank/DDBJ whole genome shotgun (WGS) entry which is preliminary data.</text>
</comment>
<keyword evidence="12 25" id="KW-0548">Nucleotidyltransferase</keyword>
<proteinExistence type="inferred from homology"/>
<evidence type="ECO:0000256" key="4">
    <source>
        <dbReference type="ARBA" id="ARBA00005189"/>
    </source>
</evidence>
<keyword evidence="15 24" id="KW-0472">Membrane</keyword>
<accession>A0A4R6XP04</accession>
<comment type="pathway">
    <text evidence="3">Phospholipid metabolism; CDP-diacylglycerol biosynthesis; CDP-diacylglycerol from sn-glycerol 3-phosphate: step 3/3.</text>
</comment>
<keyword evidence="11 24" id="KW-0812">Transmembrane</keyword>
<evidence type="ECO:0000256" key="3">
    <source>
        <dbReference type="ARBA" id="ARBA00005119"/>
    </source>
</evidence>